<name>G0U845_TRYVY</name>
<accession>G0U845</accession>
<dbReference type="VEuPathDB" id="TriTrypDB:TvY486_1010970"/>
<protein>
    <submittedName>
        <fullName evidence="1">Uncharacterized protein</fullName>
    </submittedName>
</protein>
<gene>
    <name evidence="1" type="ORF">TVY486_1010970</name>
</gene>
<sequence>MHPLRLRVLPFLFSRGMGSTWQRGLQHYQKAIVECGSSMGLEHAQRVALLFLKSEKNHQLLKWAKLFNSEGIPTCSLVLKALVKHDLWRFAISLWCNGVNATLSDALVEELMSKSLWRQSLLVVERLLESGPCVIDDSKYVPLSDLRELKSIPDGSELALNDGFRLSYDAAFMPPEESRNTSGLAHVVSEVFPVRSQWQTAVTILVSLSEQSVSEKTHKQLLELAAAKAVYFGERLDDSFLWIMNCSFACNSRFLQRTLFRISVLRGFWKEAIFALEKLSFFDTEEIPSLCLHDFCLGFIKDYESGECTELLEKFIFAISRSISRVQSVTVLDEVLSFFVRVGADAAILKGEHLLVNNKRKTIKHDMCFNKKLVRSISDIDNTASLLNRRQWKFALSLLKKMAETEPISDREKILSRAARLSLDNWETGLMFFFD</sequence>
<proteinExistence type="predicted"/>
<dbReference type="AlphaFoldDB" id="G0U845"/>
<dbReference type="EMBL" id="HE573026">
    <property type="protein sequence ID" value="CCC52054.1"/>
    <property type="molecule type" value="Genomic_DNA"/>
</dbReference>
<organism evidence="1">
    <name type="scientific">Trypanosoma vivax (strain Y486)</name>
    <dbReference type="NCBI Taxonomy" id="1055687"/>
    <lineage>
        <taxon>Eukaryota</taxon>
        <taxon>Discoba</taxon>
        <taxon>Euglenozoa</taxon>
        <taxon>Kinetoplastea</taxon>
        <taxon>Metakinetoplastina</taxon>
        <taxon>Trypanosomatida</taxon>
        <taxon>Trypanosomatidae</taxon>
        <taxon>Trypanosoma</taxon>
        <taxon>Duttonella</taxon>
    </lineage>
</organism>
<evidence type="ECO:0000313" key="1">
    <source>
        <dbReference type="EMBL" id="CCC52054.1"/>
    </source>
</evidence>
<reference evidence="1" key="1">
    <citation type="journal article" date="2012" name="Proc. Natl. Acad. Sci. U.S.A.">
        <title>Antigenic diversity is generated by distinct evolutionary mechanisms in African trypanosome species.</title>
        <authorList>
            <person name="Jackson A.P."/>
            <person name="Berry A."/>
            <person name="Aslett M."/>
            <person name="Allison H.C."/>
            <person name="Burton P."/>
            <person name="Vavrova-Anderson J."/>
            <person name="Brown R."/>
            <person name="Browne H."/>
            <person name="Corton N."/>
            <person name="Hauser H."/>
            <person name="Gamble J."/>
            <person name="Gilderthorp R."/>
            <person name="Marcello L."/>
            <person name="McQuillan J."/>
            <person name="Otto T.D."/>
            <person name="Quail M.A."/>
            <person name="Sanders M.J."/>
            <person name="van Tonder A."/>
            <person name="Ginger M.L."/>
            <person name="Field M.C."/>
            <person name="Barry J.D."/>
            <person name="Hertz-Fowler C."/>
            <person name="Berriman M."/>
        </authorList>
    </citation>
    <scope>NUCLEOTIDE SEQUENCE</scope>
    <source>
        <strain evidence="1">Y486</strain>
    </source>
</reference>